<name>A0A1X0VED0_LEUPS</name>
<proteinExistence type="predicted"/>
<dbReference type="InterPro" id="IPR010064">
    <property type="entry name" value="HK97-gp10_tail"/>
</dbReference>
<reference evidence="1 2" key="1">
    <citation type="journal article" date="2017" name="Front. Microbiol.">
        <title>Genomic Characterization of Dairy Associated Leuconostoc Species and Diversity of Leuconostocs in Undefined Mixed Mesophilic Starter Cultures.</title>
        <authorList>
            <person name="Frantzen C.A."/>
            <person name="Kot W."/>
            <person name="Pedersen T.B."/>
            <person name="Ardo Y.M."/>
            <person name="Broadbent J.R."/>
            <person name="Neve H."/>
            <person name="Hansen L.H."/>
            <person name="Dal Bello F."/>
            <person name="Ostlie H.M."/>
            <person name="Kleppen H.P."/>
            <person name="Vogensen F.K."/>
            <person name="Holo H."/>
        </authorList>
    </citation>
    <scope>NUCLEOTIDE SEQUENCE [LARGE SCALE GENOMIC DNA]</scope>
    <source>
        <strain evidence="1 2">LMGCF08</strain>
    </source>
</reference>
<dbReference type="RefSeq" id="WP_080518992.1">
    <property type="nucleotide sequence ID" value="NZ_MPLS01000009.1"/>
</dbReference>
<dbReference type="EMBL" id="MPLS01000009">
    <property type="protein sequence ID" value="ORI98051.1"/>
    <property type="molecule type" value="Genomic_DNA"/>
</dbReference>
<evidence type="ECO:0000313" key="1">
    <source>
        <dbReference type="EMBL" id="ORI98051.1"/>
    </source>
</evidence>
<evidence type="ECO:0000313" key="2">
    <source>
        <dbReference type="Proteomes" id="UP000192288"/>
    </source>
</evidence>
<dbReference type="Proteomes" id="UP000192288">
    <property type="component" value="Unassembled WGS sequence"/>
</dbReference>
<organism evidence="1 2">
    <name type="scientific">Leuconostoc pseudomesenteroides</name>
    <dbReference type="NCBI Taxonomy" id="33968"/>
    <lineage>
        <taxon>Bacteria</taxon>
        <taxon>Bacillati</taxon>
        <taxon>Bacillota</taxon>
        <taxon>Bacilli</taxon>
        <taxon>Lactobacillales</taxon>
        <taxon>Lactobacillaceae</taxon>
        <taxon>Leuconostoc</taxon>
    </lineage>
</organism>
<dbReference type="AlphaFoldDB" id="A0A1X0VED0"/>
<comment type="caution">
    <text evidence="1">The sequence shown here is derived from an EMBL/GenBank/DDBJ whole genome shotgun (WGS) entry which is preliminary data.</text>
</comment>
<accession>A0A1X0VED0</accession>
<gene>
    <name evidence="1" type="ORF">BMR96_03720</name>
</gene>
<dbReference type="STRING" id="33968.BMS77_02090"/>
<protein>
    <recommendedName>
        <fullName evidence="3">HK97 gp10 family phage protein</fullName>
    </recommendedName>
</protein>
<dbReference type="Pfam" id="PF04883">
    <property type="entry name" value="HK97-gp10_like"/>
    <property type="match status" value="1"/>
</dbReference>
<sequence>MAEINLAQEIAQQLKQYSSDVERDLESAKKQIGQKAVKELHNAGSFDNRTGRYRKGWRLQKVGNNYVVFNATDASLTHLLEFGHALRNGGRSKAFTHIKPVEQMVIDEFEAVVRKELS</sequence>
<evidence type="ECO:0008006" key="3">
    <source>
        <dbReference type="Google" id="ProtNLM"/>
    </source>
</evidence>